<dbReference type="NCBIfam" id="NF045617">
    <property type="entry name" value="mostly_LP"/>
    <property type="match status" value="1"/>
</dbReference>
<sequence length="159" mass="18346">MYKLLLIACAFLISGCPGPRDYFPRIWPAQISIKDGKPCVTVQPEGDEKVRSVMIYEMTEMNNQRRFESEPYAVRDDECLDMNAYPFRLNTAYVISVTLISEKKRQRAYYKSARGFVTRFRLSEGAHGLQVEEVEPEPPNWGLPARSSDEFELISPEQQ</sequence>
<protein>
    <recommendedName>
        <fullName evidence="2">DUF7480 domain-containing protein</fullName>
    </recommendedName>
</protein>
<dbReference type="InterPro" id="IPR055903">
    <property type="entry name" value="DUF7480"/>
</dbReference>
<dbReference type="RefSeq" id="WP_249893018.1">
    <property type="nucleotide sequence ID" value="NZ_CP082904.1"/>
</dbReference>
<evidence type="ECO:0000259" key="2">
    <source>
        <dbReference type="Pfam" id="PF24295"/>
    </source>
</evidence>
<feature type="region of interest" description="Disordered" evidence="1">
    <location>
        <begin position="129"/>
        <end position="159"/>
    </location>
</feature>
<keyword evidence="4" id="KW-1185">Reference proteome</keyword>
<name>A0ABY4RBK2_9GAMM</name>
<feature type="domain" description="DUF7480" evidence="2">
    <location>
        <begin position="28"/>
        <end position="124"/>
    </location>
</feature>
<evidence type="ECO:0000256" key="1">
    <source>
        <dbReference type="SAM" id="MobiDB-lite"/>
    </source>
</evidence>
<proteinExistence type="predicted"/>
<dbReference type="Proteomes" id="UP001056635">
    <property type="component" value="Chromosome"/>
</dbReference>
<dbReference type="EMBL" id="CP082904">
    <property type="protein sequence ID" value="UQY44392.1"/>
    <property type="molecule type" value="Genomic_DNA"/>
</dbReference>
<reference evidence="3" key="1">
    <citation type="submission" date="2021-09" db="EMBL/GenBank/DDBJ databases">
        <title>First case of bloodstream infection caused by Mixta hanseatica sp. nov., a member of the Erwiniaceae family.</title>
        <authorList>
            <person name="Both A."/>
            <person name="Huang J."/>
            <person name="Wenzel P."/>
            <person name="Aepfelbacher M."/>
            <person name="Rohde H."/>
            <person name="Christner M."/>
            <person name="Hentschke M."/>
        </authorList>
    </citation>
    <scope>NUCLEOTIDE SEQUENCE</scope>
    <source>
        <strain evidence="3">X22927</strain>
    </source>
</reference>
<organism evidence="3 4">
    <name type="scientific">Mixta hanseatica</name>
    <dbReference type="NCBI Taxonomy" id="2872648"/>
    <lineage>
        <taxon>Bacteria</taxon>
        <taxon>Pseudomonadati</taxon>
        <taxon>Pseudomonadota</taxon>
        <taxon>Gammaproteobacteria</taxon>
        <taxon>Enterobacterales</taxon>
        <taxon>Erwiniaceae</taxon>
        <taxon>Mixta</taxon>
    </lineage>
</organism>
<dbReference type="InterPro" id="IPR054657">
    <property type="entry name" value="T6SS_periplasmic_put"/>
</dbReference>
<accession>A0ABY4RBK2</accession>
<gene>
    <name evidence="3" type="ORF">K6958_01380</name>
</gene>
<dbReference type="PROSITE" id="PS51257">
    <property type="entry name" value="PROKAR_LIPOPROTEIN"/>
    <property type="match status" value="1"/>
</dbReference>
<evidence type="ECO:0000313" key="4">
    <source>
        <dbReference type="Proteomes" id="UP001056635"/>
    </source>
</evidence>
<evidence type="ECO:0000313" key="3">
    <source>
        <dbReference type="EMBL" id="UQY44392.1"/>
    </source>
</evidence>
<dbReference type="Pfam" id="PF24295">
    <property type="entry name" value="DUF7480"/>
    <property type="match status" value="1"/>
</dbReference>